<evidence type="ECO:0000259" key="1">
    <source>
        <dbReference type="PROSITE" id="PS50238"/>
    </source>
</evidence>
<protein>
    <recommendedName>
        <fullName evidence="1">Rho-GAP domain-containing protein</fullName>
    </recommendedName>
</protein>
<evidence type="ECO:0000313" key="3">
    <source>
        <dbReference type="Proteomes" id="UP000734854"/>
    </source>
</evidence>
<comment type="caution">
    <text evidence="2">The sequence shown here is derived from an EMBL/GenBank/DDBJ whole genome shotgun (WGS) entry which is preliminary data.</text>
</comment>
<dbReference type="PANTHER" id="PTHR47367">
    <property type="entry name" value="AUXIN-REGULATED PROTEIN-LIKE"/>
    <property type="match status" value="1"/>
</dbReference>
<dbReference type="AlphaFoldDB" id="A0A8J5GEA2"/>
<accession>A0A8J5GEA2</accession>
<dbReference type="InterPro" id="IPR000198">
    <property type="entry name" value="RhoGAP_dom"/>
</dbReference>
<reference evidence="2 3" key="1">
    <citation type="submission" date="2020-08" db="EMBL/GenBank/DDBJ databases">
        <title>Plant Genome Project.</title>
        <authorList>
            <person name="Zhang R.-G."/>
        </authorList>
    </citation>
    <scope>NUCLEOTIDE SEQUENCE [LARGE SCALE GENOMIC DNA]</scope>
    <source>
        <tissue evidence="2">Rhizome</tissue>
    </source>
</reference>
<dbReference type="PROSITE" id="PS50238">
    <property type="entry name" value="RHOGAP"/>
    <property type="match status" value="1"/>
</dbReference>
<dbReference type="SUPFAM" id="SSF48350">
    <property type="entry name" value="GTPase activation domain, GAP"/>
    <property type="match status" value="1"/>
</dbReference>
<dbReference type="SMART" id="SM00324">
    <property type="entry name" value="RhoGAP"/>
    <property type="match status" value="1"/>
</dbReference>
<proteinExistence type="predicted"/>
<name>A0A8J5GEA2_ZINOF</name>
<dbReference type="Gene3D" id="1.10.555.10">
    <property type="entry name" value="Rho GTPase activation protein"/>
    <property type="match status" value="1"/>
</dbReference>
<evidence type="ECO:0000313" key="2">
    <source>
        <dbReference type="EMBL" id="KAG6501859.1"/>
    </source>
</evidence>
<dbReference type="GO" id="GO:0007165">
    <property type="term" value="P:signal transduction"/>
    <property type="evidence" value="ECO:0007669"/>
    <property type="project" value="InterPro"/>
</dbReference>
<dbReference type="EMBL" id="JACMSC010000011">
    <property type="protein sequence ID" value="KAG6501859.1"/>
    <property type="molecule type" value="Genomic_DNA"/>
</dbReference>
<gene>
    <name evidence="2" type="ORF">ZIOFF_041743</name>
</gene>
<dbReference type="Proteomes" id="UP000734854">
    <property type="component" value="Unassembled WGS sequence"/>
</dbReference>
<dbReference type="PANTHER" id="PTHR47367:SF1">
    <property type="entry name" value="OS07G0486500 PROTEIN"/>
    <property type="match status" value="1"/>
</dbReference>
<organism evidence="2 3">
    <name type="scientific">Zingiber officinale</name>
    <name type="common">Ginger</name>
    <name type="synonym">Amomum zingiber</name>
    <dbReference type="NCBI Taxonomy" id="94328"/>
    <lineage>
        <taxon>Eukaryota</taxon>
        <taxon>Viridiplantae</taxon>
        <taxon>Streptophyta</taxon>
        <taxon>Embryophyta</taxon>
        <taxon>Tracheophyta</taxon>
        <taxon>Spermatophyta</taxon>
        <taxon>Magnoliopsida</taxon>
        <taxon>Liliopsida</taxon>
        <taxon>Zingiberales</taxon>
        <taxon>Zingiberaceae</taxon>
        <taxon>Zingiber</taxon>
    </lineage>
</organism>
<dbReference type="CDD" id="cd00159">
    <property type="entry name" value="RhoGAP"/>
    <property type="match status" value="1"/>
</dbReference>
<dbReference type="Pfam" id="PF00620">
    <property type="entry name" value="RhoGAP"/>
    <property type="match status" value="1"/>
</dbReference>
<dbReference type="InterPro" id="IPR008936">
    <property type="entry name" value="Rho_GTPase_activation_prot"/>
</dbReference>
<sequence length="382" mass="42163">MPDFGCSLLAGVRLKQAGQSAGSLAKNAGVNVADVAGKVGSLLKNRWTLIQQSSEQQNPTASGESIQQRFRSAATSTGELLRKGIAETKEKAVIGKLKVEEAAKKTTGHSKNILNNIERWQKGVASTDAQVLIYGTNELSVFGVPLEVTVQRQQSSKPVPYILVRCAESLITSGLNSEYLFKTEGDRKVVRQLITLYNQDWNASLPEATKPVDVAALIKCYLASLPEPLATFALYQEIRDARNGVRELRDVLKKLPNVNYMTLEFTTSLLLQVSQKSLVNKMDAHSLSVEIAPVILHLKGDTRADIYNHFFYTSKDPSATMEQALNQNTLVDYLDEDDNDDVSSQIPLDDVLPPDYGAIEVIQCLIEHHNAIFTDANETTWR</sequence>
<feature type="domain" description="Rho-GAP" evidence="1">
    <location>
        <begin position="144"/>
        <end position="342"/>
    </location>
</feature>
<keyword evidence="3" id="KW-1185">Reference proteome</keyword>